<sequence length="226" mass="25416">MNTSEYHKEIDILFDRTQAKGIRSLAITSSVHQEGVSSTALALAQRGEQAGLNVLLLELNTSSPILPSLYPGIISKNFPDIFRISAYFSCASTVVHTALSDIWQRKNFIAFLQTQRELYDLIIVDVPPVTSDETKYLPSEIICSCCDATLLCVLFSRTQESDVKSALKKLHHTETHILGYIANDCFNPPLSDELIRETYRLESYAPGLMARLRRRLSKSHLLSLRI</sequence>
<reference evidence="1" key="1">
    <citation type="submission" date="2021-03" db="EMBL/GenBank/DDBJ databases">
        <title>Plesiomonas shigelloides zfcc0051, isolated from zebrafish feces.</title>
        <authorList>
            <person name="Vanderhoek Z."/>
            <person name="Gaulke C."/>
        </authorList>
    </citation>
    <scope>NUCLEOTIDE SEQUENCE</scope>
    <source>
        <strain evidence="1">Zfcc0051</strain>
    </source>
</reference>
<dbReference type="SUPFAM" id="SSF52540">
    <property type="entry name" value="P-loop containing nucleoside triphosphate hydrolases"/>
    <property type="match status" value="1"/>
</dbReference>
<gene>
    <name evidence="1" type="ORF">J2R62_12810</name>
</gene>
<dbReference type="PANTHER" id="PTHR32309:SF13">
    <property type="entry name" value="FERRIC ENTEROBACTIN TRANSPORT PROTEIN FEPE"/>
    <property type="match status" value="1"/>
</dbReference>
<dbReference type="EMBL" id="JAFNAA010000014">
    <property type="protein sequence ID" value="MBO1109077.1"/>
    <property type="molecule type" value="Genomic_DNA"/>
</dbReference>
<accession>A0A2P1VVB2</accession>
<comment type="caution">
    <text evidence="1">The sequence shown here is derived from an EMBL/GenBank/DDBJ whole genome shotgun (WGS) entry which is preliminary data.</text>
</comment>
<name>A0A2P1VVB2_PLESH</name>
<dbReference type="AlphaFoldDB" id="A0A2P1VVB2"/>
<dbReference type="RefSeq" id="WP_047707507.1">
    <property type="nucleotide sequence ID" value="NZ_CP027853.1"/>
</dbReference>
<dbReference type="Gene3D" id="3.40.50.300">
    <property type="entry name" value="P-loop containing nucleotide triphosphate hydrolases"/>
    <property type="match status" value="1"/>
</dbReference>
<dbReference type="GO" id="GO:0004713">
    <property type="term" value="F:protein tyrosine kinase activity"/>
    <property type="evidence" value="ECO:0007669"/>
    <property type="project" value="TreeGrafter"/>
</dbReference>
<evidence type="ECO:0000313" key="1">
    <source>
        <dbReference type="EMBL" id="MBO1109077.1"/>
    </source>
</evidence>
<dbReference type="Proteomes" id="UP000664658">
    <property type="component" value="Unassembled WGS sequence"/>
</dbReference>
<dbReference type="InterPro" id="IPR027417">
    <property type="entry name" value="P-loop_NTPase"/>
</dbReference>
<organism evidence="1 2">
    <name type="scientific">Plesiomonas shigelloides</name>
    <name type="common">Aeromonas shigelloides</name>
    <dbReference type="NCBI Taxonomy" id="703"/>
    <lineage>
        <taxon>Bacteria</taxon>
        <taxon>Pseudomonadati</taxon>
        <taxon>Pseudomonadota</taxon>
        <taxon>Gammaproteobacteria</taxon>
        <taxon>Enterobacterales</taxon>
        <taxon>Enterobacteriaceae</taxon>
        <taxon>Plesiomonas</taxon>
    </lineage>
</organism>
<protein>
    <submittedName>
        <fullName evidence="1">Uncharacterized protein</fullName>
    </submittedName>
</protein>
<dbReference type="GO" id="GO:0005886">
    <property type="term" value="C:plasma membrane"/>
    <property type="evidence" value="ECO:0007669"/>
    <property type="project" value="TreeGrafter"/>
</dbReference>
<dbReference type="PANTHER" id="PTHR32309">
    <property type="entry name" value="TYROSINE-PROTEIN KINASE"/>
    <property type="match status" value="1"/>
</dbReference>
<evidence type="ECO:0000313" key="2">
    <source>
        <dbReference type="Proteomes" id="UP000664658"/>
    </source>
</evidence>
<proteinExistence type="predicted"/>
<dbReference type="InterPro" id="IPR050445">
    <property type="entry name" value="Bact_polysacc_biosynth/exp"/>
</dbReference>